<dbReference type="Proteomes" id="UP000013909">
    <property type="component" value="Unassembled WGS sequence"/>
</dbReference>
<gene>
    <name evidence="1" type="ORF">ADIS_0800</name>
</gene>
<evidence type="ECO:0000313" key="1">
    <source>
        <dbReference type="EMBL" id="EON78903.1"/>
    </source>
</evidence>
<keyword evidence="2" id="KW-1185">Reference proteome</keyword>
<comment type="caution">
    <text evidence="1">The sequence shown here is derived from an EMBL/GenBank/DDBJ whole genome shotgun (WGS) entry which is preliminary data.</text>
</comment>
<protein>
    <submittedName>
        <fullName evidence="1">Uncharacterized protein</fullName>
    </submittedName>
</protein>
<proteinExistence type="predicted"/>
<name>R7ZY09_9BACT</name>
<accession>R7ZY09</accession>
<sequence>MELAGETILYLISVSAKLHFIAFSDQEDPARECEVVLVAGDDDDIRCLL</sequence>
<dbReference type="STRING" id="1232681.ADIS_0800"/>
<dbReference type="EMBL" id="AQHR01000022">
    <property type="protein sequence ID" value="EON78903.1"/>
    <property type="molecule type" value="Genomic_DNA"/>
</dbReference>
<organism evidence="1 2">
    <name type="scientific">Lunatimonas lonarensis</name>
    <dbReference type="NCBI Taxonomy" id="1232681"/>
    <lineage>
        <taxon>Bacteria</taxon>
        <taxon>Pseudomonadati</taxon>
        <taxon>Bacteroidota</taxon>
        <taxon>Cytophagia</taxon>
        <taxon>Cytophagales</taxon>
        <taxon>Cyclobacteriaceae</taxon>
    </lineage>
</organism>
<evidence type="ECO:0000313" key="2">
    <source>
        <dbReference type="Proteomes" id="UP000013909"/>
    </source>
</evidence>
<dbReference type="AlphaFoldDB" id="R7ZY09"/>
<reference evidence="1 2" key="1">
    <citation type="submission" date="2013-02" db="EMBL/GenBank/DDBJ databases">
        <title>A novel strain isolated from Lonar lake, Maharashtra, India.</title>
        <authorList>
            <person name="Singh A."/>
        </authorList>
    </citation>
    <scope>NUCLEOTIDE SEQUENCE [LARGE SCALE GENOMIC DNA]</scope>
    <source>
        <strain evidence="1 2">AK24</strain>
    </source>
</reference>